<evidence type="ECO:0008006" key="5">
    <source>
        <dbReference type="Google" id="ProtNLM"/>
    </source>
</evidence>
<evidence type="ECO:0000256" key="2">
    <source>
        <dbReference type="SAM" id="Phobius"/>
    </source>
</evidence>
<reference evidence="3 4" key="1">
    <citation type="submission" date="2022-09" db="EMBL/GenBank/DDBJ databases">
        <title>Draft genome of isolate Be4.</title>
        <authorList>
            <person name="Sanchez-Castro I."/>
            <person name="Martinez-Rodriguez P."/>
            <person name="Descostes M."/>
            <person name="Merroun M."/>
        </authorList>
    </citation>
    <scope>NUCLEOTIDE SEQUENCE [LARGE SCALE GENOMIC DNA]</scope>
    <source>
        <strain evidence="3 4">Be4</strain>
    </source>
</reference>
<keyword evidence="4" id="KW-1185">Reference proteome</keyword>
<name>A0ABT2PHL6_9BURK</name>
<keyword evidence="2" id="KW-0812">Transmembrane</keyword>
<feature type="transmembrane region" description="Helical" evidence="2">
    <location>
        <begin position="92"/>
        <end position="123"/>
    </location>
</feature>
<feature type="region of interest" description="Disordered" evidence="1">
    <location>
        <begin position="38"/>
        <end position="71"/>
    </location>
</feature>
<dbReference type="EMBL" id="JAODYH010000001">
    <property type="protein sequence ID" value="MCT9809296.1"/>
    <property type="molecule type" value="Genomic_DNA"/>
</dbReference>
<gene>
    <name evidence="3" type="ORF">N0K08_01485</name>
</gene>
<proteinExistence type="predicted"/>
<evidence type="ECO:0000313" key="4">
    <source>
        <dbReference type="Proteomes" id="UP001525968"/>
    </source>
</evidence>
<sequence>MAHEIHNYNGPADGDYARYVEQLLASAAAQRQVHADMPAALRDAREAPGRPRISASGAPVPPHPVSTAPRSQAVEQQKSISALLPWTKLLPFALWLLVVLAMVFWQGVAPWLIGMLIVGGMLFKGGRKALPGKALPGKKP</sequence>
<organism evidence="3 4">
    <name type="scientific">Acidovorax bellezanensis</name>
    <dbReference type="NCBI Taxonomy" id="2976702"/>
    <lineage>
        <taxon>Bacteria</taxon>
        <taxon>Pseudomonadati</taxon>
        <taxon>Pseudomonadota</taxon>
        <taxon>Betaproteobacteria</taxon>
        <taxon>Burkholderiales</taxon>
        <taxon>Comamonadaceae</taxon>
        <taxon>Acidovorax</taxon>
    </lineage>
</organism>
<dbReference type="Proteomes" id="UP001525968">
    <property type="component" value="Unassembled WGS sequence"/>
</dbReference>
<evidence type="ECO:0000313" key="3">
    <source>
        <dbReference type="EMBL" id="MCT9809296.1"/>
    </source>
</evidence>
<evidence type="ECO:0000256" key="1">
    <source>
        <dbReference type="SAM" id="MobiDB-lite"/>
    </source>
</evidence>
<comment type="caution">
    <text evidence="3">The sequence shown here is derived from an EMBL/GenBank/DDBJ whole genome shotgun (WGS) entry which is preliminary data.</text>
</comment>
<dbReference type="RefSeq" id="WP_261498217.1">
    <property type="nucleotide sequence ID" value="NZ_JAODYH010000001.1"/>
</dbReference>
<keyword evidence="2" id="KW-0472">Membrane</keyword>
<protein>
    <recommendedName>
        <fullName evidence="5">Transmembrane protein</fullName>
    </recommendedName>
</protein>
<accession>A0ABT2PHL6</accession>
<keyword evidence="2" id="KW-1133">Transmembrane helix</keyword>